<evidence type="ECO:0008006" key="3">
    <source>
        <dbReference type="Google" id="ProtNLM"/>
    </source>
</evidence>
<dbReference type="PATRIC" id="fig|999432.5.peg.727"/>
<keyword evidence="1" id="KW-0732">Signal</keyword>
<gene>
    <name evidence="2" type="ORF">HMPREF9726_00699</name>
</gene>
<organism evidence="2">
    <name type="scientific">Treponema denticola H-22</name>
    <dbReference type="NCBI Taxonomy" id="999432"/>
    <lineage>
        <taxon>Bacteria</taxon>
        <taxon>Pseudomonadati</taxon>
        <taxon>Spirochaetota</taxon>
        <taxon>Spirochaetia</taxon>
        <taxon>Spirochaetales</taxon>
        <taxon>Treponemataceae</taxon>
        <taxon>Treponema</taxon>
    </lineage>
</organism>
<dbReference type="EMBL" id="AGDV01000006">
    <property type="protein sequence ID" value="EMB34933.1"/>
    <property type="molecule type" value="Genomic_DNA"/>
</dbReference>
<sequence>MEDKRIFTRNLVILFLLLLFPLGVFAQKVEDKNQNAEKNNEVKKNYIIETEGKKAVFYQTLSWENVEGILHFEFELEKKEKNGKWIIIDKKKLKKNSLDVSLPAGKYRYRIKVINLLGQVDAVSADRYFDILVAYQPETSSVSPAAIYFDEEYSDVVSLSGNNFREETTFALQKEGGAPIFGKILEISPDGTKAKISFNMLRINPGQYEFVVTDPSGLKDSKQKMTFKFQKPIDIYLSGGYAFNGFAGNKLFKEYFGKNFAALSGVLRFSFVPIKRSYGNFGFNLTGSGMYLRKKDSDYTLSAGLLLTGIQAVYMKPIIRHRLNFDAHLGFGTAFVVNTQFVFPEFKSPKSWYWGLTMNLGTALQVYVYKKLYIEVNLDHIIPFRTGFPKYIVQPSLSVGWEF</sequence>
<dbReference type="Proteomes" id="UP000011705">
    <property type="component" value="Chromosome"/>
</dbReference>
<evidence type="ECO:0000256" key="1">
    <source>
        <dbReference type="SAM" id="SignalP"/>
    </source>
</evidence>
<comment type="caution">
    <text evidence="2">The sequence shown here is derived from an EMBL/GenBank/DDBJ whole genome shotgun (WGS) entry which is preliminary data.</text>
</comment>
<proteinExistence type="predicted"/>
<name>A0A0E2EIY1_TREDN</name>
<feature type="chain" id="PRO_5002393854" description="IPT/TIG domain-containing protein" evidence="1">
    <location>
        <begin position="27"/>
        <end position="403"/>
    </location>
</feature>
<accession>A0A0E2EIY1</accession>
<dbReference type="HOGENOM" id="CLU_703863_0_0_12"/>
<dbReference type="RefSeq" id="WP_002683447.1">
    <property type="nucleotide sequence ID" value="NZ_CM001795.1"/>
</dbReference>
<dbReference type="AlphaFoldDB" id="A0A0E2EIY1"/>
<feature type="signal peptide" evidence="1">
    <location>
        <begin position="1"/>
        <end position="26"/>
    </location>
</feature>
<evidence type="ECO:0000313" key="2">
    <source>
        <dbReference type="EMBL" id="EMB34933.1"/>
    </source>
</evidence>
<reference evidence="2" key="1">
    <citation type="submission" date="2012-01" db="EMBL/GenBank/DDBJ databases">
        <title>The Genome Sequence of Treponema denticola H-22.</title>
        <authorList>
            <consortium name="The Broad Institute Genome Sequencing Platform"/>
            <person name="Earl A."/>
            <person name="Ward D."/>
            <person name="Feldgarden M."/>
            <person name="Gevers D."/>
            <person name="Blanton J.M."/>
            <person name="Fenno C.J."/>
            <person name="Baranova O.V."/>
            <person name="Mathney J."/>
            <person name="Dewhirst F.E."/>
            <person name="Izard J."/>
            <person name="Young S.K."/>
            <person name="Zeng Q."/>
            <person name="Gargeya S."/>
            <person name="Fitzgerald M."/>
            <person name="Haas B."/>
            <person name="Abouelleil A."/>
            <person name="Alvarado L."/>
            <person name="Arachchi H.M."/>
            <person name="Berlin A."/>
            <person name="Chapman S.B."/>
            <person name="Gearin G."/>
            <person name="Goldberg J."/>
            <person name="Griggs A."/>
            <person name="Gujja S."/>
            <person name="Hansen M."/>
            <person name="Heiman D."/>
            <person name="Howarth C."/>
            <person name="Larimer J."/>
            <person name="Lui A."/>
            <person name="MacDonald P.J.P."/>
            <person name="McCowen C."/>
            <person name="Montmayeur A."/>
            <person name="Murphy C."/>
            <person name="Neiman D."/>
            <person name="Pearson M."/>
            <person name="Priest M."/>
            <person name="Roberts A."/>
            <person name="Saif S."/>
            <person name="Shea T."/>
            <person name="Sisk P."/>
            <person name="Stolte C."/>
            <person name="Sykes S."/>
            <person name="Wortman J."/>
            <person name="Nusbaum C."/>
            <person name="Birren B."/>
        </authorList>
    </citation>
    <scope>NUCLEOTIDE SEQUENCE [LARGE SCALE GENOMIC DNA]</scope>
    <source>
        <strain evidence="2">H-22</strain>
    </source>
</reference>
<protein>
    <recommendedName>
        <fullName evidence="3">IPT/TIG domain-containing protein</fullName>
    </recommendedName>
</protein>